<organism evidence="1 2">
    <name type="scientific">Roseateles violae</name>
    <dbReference type="NCBI Taxonomy" id="3058042"/>
    <lineage>
        <taxon>Bacteria</taxon>
        <taxon>Pseudomonadati</taxon>
        <taxon>Pseudomonadota</taxon>
        <taxon>Betaproteobacteria</taxon>
        <taxon>Burkholderiales</taxon>
        <taxon>Sphaerotilaceae</taxon>
        <taxon>Roseateles</taxon>
    </lineage>
</organism>
<dbReference type="RefSeq" id="WP_290360167.1">
    <property type="nucleotide sequence ID" value="NZ_JAUHHC010000004.1"/>
</dbReference>
<proteinExistence type="predicted"/>
<protein>
    <submittedName>
        <fullName evidence="1">Uncharacterized protein</fullName>
    </submittedName>
</protein>
<evidence type="ECO:0000313" key="2">
    <source>
        <dbReference type="Proteomes" id="UP001228044"/>
    </source>
</evidence>
<keyword evidence="2" id="KW-1185">Reference proteome</keyword>
<gene>
    <name evidence="1" type="ORF">QWJ38_16365</name>
</gene>
<evidence type="ECO:0000313" key="1">
    <source>
        <dbReference type="EMBL" id="MDN3921864.1"/>
    </source>
</evidence>
<reference evidence="1 2" key="1">
    <citation type="submission" date="2023-06" db="EMBL/GenBank/DDBJ databases">
        <title>Pelomonas sp. PFR6 16S ribosomal RNA gene Genome sequencing and assembly.</title>
        <authorList>
            <person name="Woo H."/>
        </authorList>
    </citation>
    <scope>NUCLEOTIDE SEQUENCE [LARGE SCALE GENOMIC DNA]</scope>
    <source>
        <strain evidence="1 2">PFR6</strain>
    </source>
</reference>
<dbReference type="Proteomes" id="UP001228044">
    <property type="component" value="Unassembled WGS sequence"/>
</dbReference>
<comment type="caution">
    <text evidence="1">The sequence shown here is derived from an EMBL/GenBank/DDBJ whole genome shotgun (WGS) entry which is preliminary data.</text>
</comment>
<sequence>MNPPDAGATTPSAGLGALELELLKWVLLHQSELNPLRLNRLVESYRGPDDELTLDPHLLRGQSSRIHLTLQFMIEWALADPTVKAWRERWPEHGPALFDAAYYVSRQWRKQGGRVTLDLSNGAKAEFAAYLRQCAEPPIKNRWSLDADDAAAGEHSQIDALIGVARDIASKLTLAVSALDGIKAAWLEFQPQWSEQRQWVLDALWLEAPEAGTRALLRPVEGRRYQYSWQYDPAGRLLATAPGAIDVAEQNPADIAAAASEALDFVEGIEKLLWTVLAPAGDAKPAAGRAFSHLASLNILPSVPAWPQVERAMRSLREAAGNVGNVESLLQDASTLAEFVAVLRQAETVRSIFLALLCGSAIGGFAGQAALAQASRHGTAVLARGLAFGRVNVGEVERRLLLLIDELNEALGALKLQQLAGDASVSALPGRDGEELPSNWEAASGLQALCEQAVRLAQQARSGRETRVVALAWTNAEARLRAHLLGDQEALADANELLCATAQIGPALLLDLQFGAMSLGRWTQCLLAEQRPGEPPWLAAYALHKLGMPALDQAWQGFWLELLAAIAPPLKPPVDMRERLQSEGLMQHAGGRNVAALVIASARNSWTERWLQAPQQGMVLVATPESAQRLLSLMTDRTLEVKDGIVARSLNLLSDSPLLPGPLRIVWESGAANAGRQDELGKRLARLRPPPLPALHLYTSRERPTRMPHLIEPATPDELFRADS</sequence>
<dbReference type="EMBL" id="JAUHHC010000004">
    <property type="protein sequence ID" value="MDN3921864.1"/>
    <property type="molecule type" value="Genomic_DNA"/>
</dbReference>
<name>A0ABT8DU97_9BURK</name>
<accession>A0ABT8DU97</accession>